<keyword evidence="6 13" id="KW-1133">Transmembrane helix</keyword>
<dbReference type="InterPro" id="IPR000462">
    <property type="entry name" value="CDP-OH_P_trans"/>
</dbReference>
<keyword evidence="5 13" id="KW-0812">Transmembrane</keyword>
<evidence type="ECO:0000256" key="3">
    <source>
        <dbReference type="ARBA" id="ARBA00022516"/>
    </source>
</evidence>
<dbReference type="GO" id="GO:0008654">
    <property type="term" value="P:phospholipid biosynthetic process"/>
    <property type="evidence" value="ECO:0007669"/>
    <property type="project" value="UniProtKB-KW"/>
</dbReference>
<protein>
    <submittedName>
        <fullName evidence="14">Phosphatidylcholine/phosphatidylserine synthase</fullName>
    </submittedName>
</protein>
<name>A0A3G8ZJ60_9ACTN</name>
<keyword evidence="7" id="KW-0443">Lipid metabolism</keyword>
<dbReference type="GO" id="GO:0016020">
    <property type="term" value="C:membrane"/>
    <property type="evidence" value="ECO:0007669"/>
    <property type="project" value="UniProtKB-SubCell"/>
</dbReference>
<reference evidence="14 15" key="2">
    <citation type="submission" date="2018-12" db="EMBL/GenBank/DDBJ databases">
        <title>Nakamurella antarcticus sp. nov., isolated from Antarctica South Shetland Islands soil.</title>
        <authorList>
            <person name="Peng F."/>
        </authorList>
    </citation>
    <scope>NUCLEOTIDE SEQUENCE [LARGE SCALE GENOMIC DNA]</scope>
    <source>
        <strain evidence="14 15">S14-144</strain>
    </source>
</reference>
<feature type="transmembrane region" description="Helical" evidence="13">
    <location>
        <begin position="139"/>
        <end position="160"/>
    </location>
</feature>
<evidence type="ECO:0000256" key="9">
    <source>
        <dbReference type="ARBA" id="ARBA00023209"/>
    </source>
</evidence>
<dbReference type="InterPro" id="IPR048254">
    <property type="entry name" value="CDP_ALCOHOL_P_TRANSF_CS"/>
</dbReference>
<evidence type="ECO:0000256" key="11">
    <source>
        <dbReference type="RuleBase" id="RU003750"/>
    </source>
</evidence>
<dbReference type="Proteomes" id="UP000268084">
    <property type="component" value="Chromosome"/>
</dbReference>
<feature type="transmembrane region" description="Helical" evidence="13">
    <location>
        <begin position="200"/>
        <end position="219"/>
    </location>
</feature>
<evidence type="ECO:0000256" key="1">
    <source>
        <dbReference type="ARBA" id="ARBA00004141"/>
    </source>
</evidence>
<feature type="transmembrane region" description="Helical" evidence="13">
    <location>
        <begin position="71"/>
        <end position="89"/>
    </location>
</feature>
<keyword evidence="8 13" id="KW-0472">Membrane</keyword>
<evidence type="ECO:0000256" key="8">
    <source>
        <dbReference type="ARBA" id="ARBA00023136"/>
    </source>
</evidence>
<feature type="transmembrane region" description="Helical" evidence="13">
    <location>
        <begin position="9"/>
        <end position="28"/>
    </location>
</feature>
<accession>A0A3G8ZJ60</accession>
<proteinExistence type="inferred from homology"/>
<sequence length="307" mass="33605">MSAYPGVRFLPNAITVLALSTGLTSVVFALQGQWMNAMICIGAAAVLDSLDGPAARLLNSASRVGAELDSLSDLSGFGICPAVLLYIWQTKVHSGLGVTEYSWLVWASCLVYAVCTALRLARFNSLLEDEDPKPFTKGFFTGVPSPPGALLAMAPILAYVQFGPSFFSQIWVVAAWTVLVGLTMVSRIPTIALKSLRVSPAYFVPLLVLMVVAVVFLFFEPQLTTLVGLLAYLLHLPYSSYRYRYLAANPQLWQEKSSTRSTRPSGRRMRLNVRVPRRARVAGRLPDGTPALPVEKRARAGGRRRLR</sequence>
<dbReference type="PANTHER" id="PTHR14269">
    <property type="entry name" value="CDP-DIACYLGLYCEROL--GLYCEROL-3-PHOSPHATE 3-PHOSPHATIDYLTRANSFERASE-RELATED"/>
    <property type="match status" value="1"/>
</dbReference>
<keyword evidence="10" id="KW-1208">Phospholipid metabolism</keyword>
<dbReference type="KEGG" id="nak:EH165_02760"/>
<dbReference type="PROSITE" id="PS00379">
    <property type="entry name" value="CDP_ALCOHOL_P_TRANSF"/>
    <property type="match status" value="1"/>
</dbReference>
<dbReference type="EMBL" id="CP034170">
    <property type="protein sequence ID" value="AZI57238.1"/>
    <property type="molecule type" value="Genomic_DNA"/>
</dbReference>
<dbReference type="GO" id="GO:0016780">
    <property type="term" value="F:phosphotransferase activity, for other substituted phosphate groups"/>
    <property type="evidence" value="ECO:0007669"/>
    <property type="project" value="InterPro"/>
</dbReference>
<evidence type="ECO:0000313" key="14">
    <source>
        <dbReference type="EMBL" id="AZI57238.1"/>
    </source>
</evidence>
<evidence type="ECO:0000256" key="4">
    <source>
        <dbReference type="ARBA" id="ARBA00022679"/>
    </source>
</evidence>
<evidence type="ECO:0000256" key="5">
    <source>
        <dbReference type="ARBA" id="ARBA00022692"/>
    </source>
</evidence>
<reference evidence="14 15" key="1">
    <citation type="submission" date="2018-11" db="EMBL/GenBank/DDBJ databases">
        <authorList>
            <person name="Da X."/>
        </authorList>
    </citation>
    <scope>NUCLEOTIDE SEQUENCE [LARGE SCALE GENOMIC DNA]</scope>
    <source>
        <strain evidence="14 15">S14-144</strain>
    </source>
</reference>
<organism evidence="14 15">
    <name type="scientific">Nakamurella antarctica</name>
    <dbReference type="NCBI Taxonomy" id="1902245"/>
    <lineage>
        <taxon>Bacteria</taxon>
        <taxon>Bacillati</taxon>
        <taxon>Actinomycetota</taxon>
        <taxon>Actinomycetes</taxon>
        <taxon>Nakamurellales</taxon>
        <taxon>Nakamurellaceae</taxon>
        <taxon>Nakamurella</taxon>
    </lineage>
</organism>
<keyword evidence="9" id="KW-0594">Phospholipid biosynthesis</keyword>
<feature type="transmembrane region" description="Helical" evidence="13">
    <location>
        <begin position="166"/>
        <end position="188"/>
    </location>
</feature>
<comment type="subcellular location">
    <subcellularLocation>
        <location evidence="1">Membrane</location>
        <topology evidence="1">Multi-pass membrane protein</topology>
    </subcellularLocation>
</comment>
<comment type="similarity">
    <text evidence="2 11">Belongs to the CDP-alcohol phosphatidyltransferase class-I family.</text>
</comment>
<evidence type="ECO:0000256" key="13">
    <source>
        <dbReference type="SAM" id="Phobius"/>
    </source>
</evidence>
<keyword evidence="4 11" id="KW-0808">Transferase</keyword>
<dbReference type="PANTHER" id="PTHR14269:SF61">
    <property type="entry name" value="CDP-DIACYLGLYCEROL--SERINE O-PHOSPHATIDYLTRANSFERASE"/>
    <property type="match status" value="1"/>
</dbReference>
<keyword evidence="15" id="KW-1185">Reference proteome</keyword>
<dbReference type="Gene3D" id="1.20.120.1760">
    <property type="match status" value="1"/>
</dbReference>
<dbReference type="InterPro" id="IPR043130">
    <property type="entry name" value="CDP-OH_PTrfase_TM_dom"/>
</dbReference>
<gene>
    <name evidence="14" type="ORF">EH165_02760</name>
</gene>
<evidence type="ECO:0000256" key="10">
    <source>
        <dbReference type="ARBA" id="ARBA00023264"/>
    </source>
</evidence>
<feature type="transmembrane region" description="Helical" evidence="13">
    <location>
        <begin position="101"/>
        <end position="118"/>
    </location>
</feature>
<dbReference type="InterPro" id="IPR050324">
    <property type="entry name" value="CDP-alcohol_PTase-I"/>
</dbReference>
<feature type="region of interest" description="Disordered" evidence="12">
    <location>
        <begin position="283"/>
        <end position="307"/>
    </location>
</feature>
<dbReference type="OrthoDB" id="9777147at2"/>
<evidence type="ECO:0000256" key="7">
    <source>
        <dbReference type="ARBA" id="ARBA00023098"/>
    </source>
</evidence>
<evidence type="ECO:0000256" key="6">
    <source>
        <dbReference type="ARBA" id="ARBA00022989"/>
    </source>
</evidence>
<keyword evidence="3" id="KW-0444">Lipid biosynthesis</keyword>
<dbReference type="RefSeq" id="WP_124797923.1">
    <property type="nucleotide sequence ID" value="NZ_CP034170.1"/>
</dbReference>
<evidence type="ECO:0000313" key="15">
    <source>
        <dbReference type="Proteomes" id="UP000268084"/>
    </source>
</evidence>
<evidence type="ECO:0000256" key="12">
    <source>
        <dbReference type="SAM" id="MobiDB-lite"/>
    </source>
</evidence>
<dbReference type="AlphaFoldDB" id="A0A3G8ZJ60"/>
<evidence type="ECO:0000256" key="2">
    <source>
        <dbReference type="ARBA" id="ARBA00010441"/>
    </source>
</evidence>
<dbReference type="Pfam" id="PF01066">
    <property type="entry name" value="CDP-OH_P_transf"/>
    <property type="match status" value="1"/>
</dbReference>